<dbReference type="SUPFAM" id="SSF46689">
    <property type="entry name" value="Homeodomain-like"/>
    <property type="match status" value="1"/>
</dbReference>
<dbReference type="InterPro" id="IPR009057">
    <property type="entry name" value="Homeodomain-like_sf"/>
</dbReference>
<dbReference type="GO" id="GO:0043565">
    <property type="term" value="F:sequence-specific DNA binding"/>
    <property type="evidence" value="ECO:0007669"/>
    <property type="project" value="InterPro"/>
</dbReference>
<dbReference type="RefSeq" id="WP_184964673.1">
    <property type="nucleotide sequence ID" value="NZ_JACHIN010000006.1"/>
</dbReference>
<evidence type="ECO:0000259" key="4">
    <source>
        <dbReference type="PROSITE" id="PS01124"/>
    </source>
</evidence>
<keyword evidence="2 5" id="KW-0238">DNA-binding</keyword>
<dbReference type="Pfam" id="PF14525">
    <property type="entry name" value="AraC_binding_2"/>
    <property type="match status" value="1"/>
</dbReference>
<dbReference type="Gene3D" id="1.10.10.60">
    <property type="entry name" value="Homeodomain-like"/>
    <property type="match status" value="1"/>
</dbReference>
<dbReference type="SMART" id="SM00342">
    <property type="entry name" value="HTH_ARAC"/>
    <property type="match status" value="1"/>
</dbReference>
<dbReference type="Pfam" id="PF12833">
    <property type="entry name" value="HTH_18"/>
    <property type="match status" value="1"/>
</dbReference>
<dbReference type="AlphaFoldDB" id="A0A7W8A477"/>
<protein>
    <submittedName>
        <fullName evidence="5">AraC-like DNA-binding protein</fullName>
    </submittedName>
</protein>
<dbReference type="Proteomes" id="UP000568380">
    <property type="component" value="Unassembled WGS sequence"/>
</dbReference>
<organism evidence="5 6">
    <name type="scientific">Nonomuraea endophytica</name>
    <dbReference type="NCBI Taxonomy" id="714136"/>
    <lineage>
        <taxon>Bacteria</taxon>
        <taxon>Bacillati</taxon>
        <taxon>Actinomycetota</taxon>
        <taxon>Actinomycetes</taxon>
        <taxon>Streptosporangiales</taxon>
        <taxon>Streptosporangiaceae</taxon>
        <taxon>Nonomuraea</taxon>
    </lineage>
</organism>
<dbReference type="InterPro" id="IPR050204">
    <property type="entry name" value="AraC_XylS_family_regulators"/>
</dbReference>
<dbReference type="PRINTS" id="PR00032">
    <property type="entry name" value="HTHARAC"/>
</dbReference>
<reference evidence="5 6" key="1">
    <citation type="submission" date="2020-08" db="EMBL/GenBank/DDBJ databases">
        <title>Genomic Encyclopedia of Type Strains, Phase IV (KMG-IV): sequencing the most valuable type-strain genomes for metagenomic binning, comparative biology and taxonomic classification.</title>
        <authorList>
            <person name="Goeker M."/>
        </authorList>
    </citation>
    <scope>NUCLEOTIDE SEQUENCE [LARGE SCALE GENOMIC DNA]</scope>
    <source>
        <strain evidence="5 6">DSM 45385</strain>
    </source>
</reference>
<gene>
    <name evidence="5" type="ORF">HNR40_004699</name>
</gene>
<dbReference type="EMBL" id="JACHIN010000006">
    <property type="protein sequence ID" value="MBB5079213.1"/>
    <property type="molecule type" value="Genomic_DNA"/>
</dbReference>
<dbReference type="PROSITE" id="PS01124">
    <property type="entry name" value="HTH_ARAC_FAMILY_2"/>
    <property type="match status" value="1"/>
</dbReference>
<dbReference type="PANTHER" id="PTHR46796:SF6">
    <property type="entry name" value="ARAC SUBFAMILY"/>
    <property type="match status" value="1"/>
</dbReference>
<proteinExistence type="predicted"/>
<evidence type="ECO:0000256" key="1">
    <source>
        <dbReference type="ARBA" id="ARBA00023015"/>
    </source>
</evidence>
<dbReference type="InterPro" id="IPR018060">
    <property type="entry name" value="HTH_AraC"/>
</dbReference>
<feature type="domain" description="HTH araC/xylS-type" evidence="4">
    <location>
        <begin position="207"/>
        <end position="308"/>
    </location>
</feature>
<sequence length="313" mass="34607">MRLRTSDVPARDREELWRHTVAQSFVPLDFEFRRDCSGEITGRQIGHVLVTEVTAGPHRAERTDRHIRSSAGPGFYKLSLPVSGRVRIRQDGRDTPLLPGDLTIYDTSRPYQVVFDGTCRVIVVMFPRGELRLPQRAMREVTARRIAGGRGLGGVVCPLLVNLAGHLDEIGGAPAARLADNVVDLVATLYASCLGEHTTAPAPVLRERVKAVIAARLGEPGLGPETVAAACHVSPGYLHKVFRAEGVTVSRYIRDLRLERCRRDLLDPRSREVAVRAIGARWGFTDAAHFSRVFKEGYGLAPHEYRLSRHAGE</sequence>
<dbReference type="PANTHER" id="PTHR46796">
    <property type="entry name" value="HTH-TYPE TRANSCRIPTIONAL ACTIVATOR RHAS-RELATED"/>
    <property type="match status" value="1"/>
</dbReference>
<evidence type="ECO:0000256" key="2">
    <source>
        <dbReference type="ARBA" id="ARBA00023125"/>
    </source>
</evidence>
<evidence type="ECO:0000313" key="6">
    <source>
        <dbReference type="Proteomes" id="UP000568380"/>
    </source>
</evidence>
<keyword evidence="6" id="KW-1185">Reference proteome</keyword>
<name>A0A7W8A477_9ACTN</name>
<keyword evidence="1" id="KW-0805">Transcription regulation</keyword>
<comment type="caution">
    <text evidence="5">The sequence shown here is derived from an EMBL/GenBank/DDBJ whole genome shotgun (WGS) entry which is preliminary data.</text>
</comment>
<dbReference type="GO" id="GO:0003700">
    <property type="term" value="F:DNA-binding transcription factor activity"/>
    <property type="evidence" value="ECO:0007669"/>
    <property type="project" value="InterPro"/>
</dbReference>
<evidence type="ECO:0000256" key="3">
    <source>
        <dbReference type="ARBA" id="ARBA00023163"/>
    </source>
</evidence>
<dbReference type="InterPro" id="IPR035418">
    <property type="entry name" value="AraC-bd_2"/>
</dbReference>
<dbReference type="InterPro" id="IPR020449">
    <property type="entry name" value="Tscrpt_reg_AraC-type_HTH"/>
</dbReference>
<evidence type="ECO:0000313" key="5">
    <source>
        <dbReference type="EMBL" id="MBB5079213.1"/>
    </source>
</evidence>
<accession>A0A7W8A477</accession>
<keyword evidence="3" id="KW-0804">Transcription</keyword>